<protein>
    <submittedName>
        <fullName evidence="10">Transmembrane amino acid transporter protein</fullName>
    </submittedName>
</protein>
<proteinExistence type="predicted"/>
<dbReference type="PANTHER" id="PTHR22950:SF646">
    <property type="entry name" value="SODIUM-COUPLED NEUTRAL AMINO ACID TRANSPORTER 10-RELATED"/>
    <property type="match status" value="1"/>
</dbReference>
<reference evidence="10 11" key="1">
    <citation type="submission" date="2013-11" db="EMBL/GenBank/DDBJ databases">
        <title>Draft genome of the bovine lungworm Dictyocaulus viviparus.</title>
        <authorList>
            <person name="Mitreva M."/>
        </authorList>
    </citation>
    <scope>NUCLEOTIDE SEQUENCE [LARGE SCALE GENOMIC DNA]</scope>
    <source>
        <strain evidence="10 11">HannoverDv2000</strain>
    </source>
</reference>
<keyword evidence="3 8" id="KW-0812">Transmembrane</keyword>
<dbReference type="Proteomes" id="UP000053766">
    <property type="component" value="Unassembled WGS sequence"/>
</dbReference>
<reference evidence="11" key="2">
    <citation type="journal article" date="2016" name="Sci. Rep.">
        <title>Dictyocaulus viviparus genome, variome and transcriptome elucidate lungworm biology and support future intervention.</title>
        <authorList>
            <person name="McNulty S.N."/>
            <person name="Strube C."/>
            <person name="Rosa B.A."/>
            <person name="Martin J.C."/>
            <person name="Tyagi R."/>
            <person name="Choi Y.J."/>
            <person name="Wang Q."/>
            <person name="Hallsworth Pepin K."/>
            <person name="Zhang X."/>
            <person name="Ozersky P."/>
            <person name="Wilson R.K."/>
            <person name="Sternberg P.W."/>
            <person name="Gasser R.B."/>
            <person name="Mitreva M."/>
        </authorList>
    </citation>
    <scope>NUCLEOTIDE SEQUENCE [LARGE SCALE GENOMIC DNA]</scope>
    <source>
        <strain evidence="11">HannoverDv2000</strain>
    </source>
</reference>
<keyword evidence="11" id="KW-1185">Reference proteome</keyword>
<feature type="transmembrane region" description="Helical" evidence="8">
    <location>
        <begin position="257"/>
        <end position="276"/>
    </location>
</feature>
<feature type="transmembrane region" description="Helical" evidence="8">
    <location>
        <begin position="83"/>
        <end position="100"/>
    </location>
</feature>
<evidence type="ECO:0000313" key="10">
    <source>
        <dbReference type="EMBL" id="KJH51669.1"/>
    </source>
</evidence>
<feature type="transmembrane region" description="Helical" evidence="8">
    <location>
        <begin position="220"/>
        <end position="245"/>
    </location>
</feature>
<feature type="domain" description="Amino acid transporter transmembrane" evidence="9">
    <location>
        <begin position="116"/>
        <end position="276"/>
    </location>
</feature>
<feature type="coiled-coil region" evidence="7">
    <location>
        <begin position="336"/>
        <end position="363"/>
    </location>
</feature>
<evidence type="ECO:0000256" key="7">
    <source>
        <dbReference type="SAM" id="Coils"/>
    </source>
</evidence>
<evidence type="ECO:0000259" key="9">
    <source>
        <dbReference type="Pfam" id="PF01490"/>
    </source>
</evidence>
<dbReference type="InterPro" id="IPR013057">
    <property type="entry name" value="AA_transpt_TM"/>
</dbReference>
<dbReference type="GO" id="GO:0015179">
    <property type="term" value="F:L-amino acid transmembrane transporter activity"/>
    <property type="evidence" value="ECO:0007669"/>
    <property type="project" value="TreeGrafter"/>
</dbReference>
<dbReference type="Pfam" id="PF01490">
    <property type="entry name" value="Aa_trans"/>
    <property type="match status" value="2"/>
</dbReference>
<evidence type="ECO:0000256" key="6">
    <source>
        <dbReference type="ARBA" id="ARBA00023136"/>
    </source>
</evidence>
<evidence type="ECO:0000256" key="1">
    <source>
        <dbReference type="ARBA" id="ARBA00004141"/>
    </source>
</evidence>
<evidence type="ECO:0000256" key="5">
    <source>
        <dbReference type="ARBA" id="ARBA00022989"/>
    </source>
</evidence>
<accession>A0A0D8Y6T1</accession>
<feature type="transmembrane region" description="Helical" evidence="8">
    <location>
        <begin position="191"/>
        <end position="214"/>
    </location>
</feature>
<keyword evidence="2" id="KW-0813">Transport</keyword>
<keyword evidence="7" id="KW-0175">Coiled coil</keyword>
<feature type="transmembrane region" description="Helical" evidence="8">
    <location>
        <begin position="112"/>
        <end position="130"/>
    </location>
</feature>
<feature type="transmembrane region" description="Helical" evidence="8">
    <location>
        <begin position="150"/>
        <end position="170"/>
    </location>
</feature>
<evidence type="ECO:0000256" key="4">
    <source>
        <dbReference type="ARBA" id="ARBA00022970"/>
    </source>
</evidence>
<dbReference type="OrthoDB" id="513400at2759"/>
<comment type="subcellular location">
    <subcellularLocation>
        <location evidence="1">Membrane</location>
        <topology evidence="1">Multi-pass membrane protein</topology>
    </subcellularLocation>
</comment>
<keyword evidence="4" id="KW-0029">Amino-acid transport</keyword>
<dbReference type="AlphaFoldDB" id="A0A0D8Y6T1"/>
<dbReference type="STRING" id="29172.A0A0D8Y6T1"/>
<dbReference type="GO" id="GO:0016020">
    <property type="term" value="C:membrane"/>
    <property type="evidence" value="ECO:0007669"/>
    <property type="project" value="UniProtKB-SubCell"/>
</dbReference>
<evidence type="ECO:0000256" key="2">
    <source>
        <dbReference type="ARBA" id="ARBA00022448"/>
    </source>
</evidence>
<evidence type="ECO:0000313" key="11">
    <source>
        <dbReference type="Proteomes" id="UP000053766"/>
    </source>
</evidence>
<evidence type="ECO:0000256" key="8">
    <source>
        <dbReference type="SAM" id="Phobius"/>
    </source>
</evidence>
<keyword evidence="6 8" id="KW-0472">Membrane</keyword>
<feature type="domain" description="Amino acid transporter transmembrane" evidence="9">
    <location>
        <begin position="1"/>
        <end position="91"/>
    </location>
</feature>
<dbReference type="PANTHER" id="PTHR22950">
    <property type="entry name" value="AMINO ACID TRANSPORTER"/>
    <property type="match status" value="1"/>
</dbReference>
<evidence type="ECO:0000256" key="3">
    <source>
        <dbReference type="ARBA" id="ARBA00022692"/>
    </source>
</evidence>
<keyword evidence="5 8" id="KW-1133">Transmembrane helix</keyword>
<dbReference type="EMBL" id="KN716178">
    <property type="protein sequence ID" value="KJH51669.1"/>
    <property type="molecule type" value="Genomic_DNA"/>
</dbReference>
<name>A0A0D8Y6T1_DICVI</name>
<gene>
    <name evidence="10" type="ORF">DICVIV_02100</name>
</gene>
<sequence length="441" mass="49127">MIAVCAVLTKYTCHFLSKISILSGKHSYETLALKALGPTGRRIVELCMLSFLVSSIVAFMVMIGDIGPHIVADYLELEAPTQRLRTLIMILEALPVVWDGKWSVHVEWWRPAGFLTWYAGVGLFGYVAFFSRTLHGDVLVELESSFLTQLLKLAFMLSIAISIPLMLFPARNTLFNLVLRPSNCELPVSNAMRFSTFHVLTFVILLFNMTIALLVPNVEFVLGLTGSLVGSLVNIIIPSVLFIAISDNRKHRSVSHAKVCVVAGCFILLVSTWATLQVERTTNVVEKPMPKDGVIDKPVLRTLQKLEEKVLDANLNISAKLDSIVDLAAIGKDRDAANLLVEMKKQRREQKDLIRKQKEIVQELHRFVVDDGKGKLIGGDDTNKKDMSIRLGRNPSSDKEEQTFLGQKLTSQTIKVVGERETGVNMVYSAQNINQSYSLSI</sequence>
<feature type="transmembrane region" description="Helical" evidence="8">
    <location>
        <begin position="43"/>
        <end position="63"/>
    </location>
</feature>
<organism evidence="10 11">
    <name type="scientific">Dictyocaulus viviparus</name>
    <name type="common">Bovine lungworm</name>
    <dbReference type="NCBI Taxonomy" id="29172"/>
    <lineage>
        <taxon>Eukaryota</taxon>
        <taxon>Metazoa</taxon>
        <taxon>Ecdysozoa</taxon>
        <taxon>Nematoda</taxon>
        <taxon>Chromadorea</taxon>
        <taxon>Rhabditida</taxon>
        <taxon>Rhabditina</taxon>
        <taxon>Rhabditomorpha</taxon>
        <taxon>Strongyloidea</taxon>
        <taxon>Metastrongylidae</taxon>
        <taxon>Dictyocaulus</taxon>
    </lineage>
</organism>